<dbReference type="SUPFAM" id="SSF46689">
    <property type="entry name" value="Homeodomain-like"/>
    <property type="match status" value="1"/>
</dbReference>
<dbReference type="Proteomes" id="UP000198748">
    <property type="component" value="Unassembled WGS sequence"/>
</dbReference>
<proteinExistence type="predicted"/>
<keyword evidence="2" id="KW-1185">Reference proteome</keyword>
<protein>
    <submittedName>
        <fullName evidence="1">Uncharacterized conserved protein, DUF433 family</fullName>
    </submittedName>
</protein>
<evidence type="ECO:0000313" key="1">
    <source>
        <dbReference type="EMBL" id="SDH32374.1"/>
    </source>
</evidence>
<dbReference type="STRING" id="659014.SAMN04487996_13331"/>
<dbReference type="InterPro" id="IPR036388">
    <property type="entry name" value="WH-like_DNA-bd_sf"/>
</dbReference>
<dbReference type="PANTHER" id="PTHR34849:SF3">
    <property type="entry name" value="SSR2962 PROTEIN"/>
    <property type="match status" value="1"/>
</dbReference>
<reference evidence="2" key="1">
    <citation type="submission" date="2016-10" db="EMBL/GenBank/DDBJ databases">
        <authorList>
            <person name="Varghese N."/>
            <person name="Submissions S."/>
        </authorList>
    </citation>
    <scope>NUCLEOTIDE SEQUENCE [LARGE SCALE GENOMIC DNA]</scope>
    <source>
        <strain evidence="2">DSM 25329</strain>
    </source>
</reference>
<dbReference type="Gene3D" id="1.10.10.10">
    <property type="entry name" value="Winged helix-like DNA-binding domain superfamily/Winged helix DNA-binding domain"/>
    <property type="match status" value="1"/>
</dbReference>
<dbReference type="InterPro" id="IPR007367">
    <property type="entry name" value="DUF433"/>
</dbReference>
<organism evidence="1 2">
    <name type="scientific">Dyadobacter soli</name>
    <dbReference type="NCBI Taxonomy" id="659014"/>
    <lineage>
        <taxon>Bacteria</taxon>
        <taxon>Pseudomonadati</taxon>
        <taxon>Bacteroidota</taxon>
        <taxon>Cytophagia</taxon>
        <taxon>Cytophagales</taxon>
        <taxon>Spirosomataceae</taxon>
        <taxon>Dyadobacter</taxon>
    </lineage>
</organism>
<dbReference type="Pfam" id="PF04255">
    <property type="entry name" value="DUF433"/>
    <property type="match status" value="1"/>
</dbReference>
<sequence length="92" mass="10290">MLKSPKFELNTVKMQMNTQLLERITFNPKQCGGKPCLRNMRIRVTDVIELLAAGLTPEQIVTEELPDLEPEDITACLLYAAAKLNHPVLQAA</sequence>
<dbReference type="InterPro" id="IPR009057">
    <property type="entry name" value="Homeodomain-like_sf"/>
</dbReference>
<dbReference type="EMBL" id="FNAN01000033">
    <property type="protein sequence ID" value="SDH32374.1"/>
    <property type="molecule type" value="Genomic_DNA"/>
</dbReference>
<accession>A0A1G8BH34</accession>
<name>A0A1G8BH34_9BACT</name>
<dbReference type="PANTHER" id="PTHR34849">
    <property type="entry name" value="SSL5025 PROTEIN"/>
    <property type="match status" value="1"/>
</dbReference>
<gene>
    <name evidence="1" type="ORF">SAMN04487996_13331</name>
</gene>
<evidence type="ECO:0000313" key="2">
    <source>
        <dbReference type="Proteomes" id="UP000198748"/>
    </source>
</evidence>
<dbReference type="AlphaFoldDB" id="A0A1G8BH34"/>